<feature type="transmembrane region" description="Helical" evidence="7">
    <location>
        <begin position="50"/>
        <end position="72"/>
    </location>
</feature>
<feature type="transmembrane region" description="Helical" evidence="7">
    <location>
        <begin position="92"/>
        <end position="115"/>
    </location>
</feature>
<evidence type="ECO:0000313" key="9">
    <source>
        <dbReference type="Proteomes" id="UP000322521"/>
    </source>
</evidence>
<feature type="transmembrane region" description="Helical" evidence="7">
    <location>
        <begin position="159"/>
        <end position="178"/>
    </location>
</feature>
<feature type="transmembrane region" description="Helical" evidence="7">
    <location>
        <begin position="127"/>
        <end position="153"/>
    </location>
</feature>
<keyword evidence="3 7" id="KW-0812">Transmembrane</keyword>
<evidence type="ECO:0000256" key="3">
    <source>
        <dbReference type="ARBA" id="ARBA00022692"/>
    </source>
</evidence>
<dbReference type="RefSeq" id="WP_086715451.1">
    <property type="nucleotide sequence ID" value="NZ_MVJE01000034.1"/>
</dbReference>
<dbReference type="PANTHER" id="PTHR30238:SF4">
    <property type="entry name" value="SLL1022 PROTEIN"/>
    <property type="match status" value="1"/>
</dbReference>
<dbReference type="InterPro" id="IPR005496">
    <property type="entry name" value="Integral_membrane_TerC"/>
</dbReference>
<dbReference type="AlphaFoldDB" id="A0A5M9N7P7"/>
<dbReference type="Proteomes" id="UP000322521">
    <property type="component" value="Unassembled WGS sequence"/>
</dbReference>
<evidence type="ECO:0000256" key="1">
    <source>
        <dbReference type="ARBA" id="ARBA00004141"/>
    </source>
</evidence>
<comment type="caution">
    <text evidence="8">The sequence shown here is derived from an EMBL/GenBank/DDBJ whole genome shotgun (WGS) entry which is preliminary data.</text>
</comment>
<evidence type="ECO:0000256" key="2">
    <source>
        <dbReference type="ARBA" id="ARBA00007511"/>
    </source>
</evidence>
<dbReference type="Pfam" id="PF03741">
    <property type="entry name" value="TerC"/>
    <property type="match status" value="1"/>
</dbReference>
<proteinExistence type="inferred from homology"/>
<dbReference type="EMBL" id="VXJS01000025">
    <property type="protein sequence ID" value="KAA8665158.1"/>
    <property type="molecule type" value="Genomic_DNA"/>
</dbReference>
<feature type="compositionally biased region" description="Basic and acidic residues" evidence="6">
    <location>
        <begin position="252"/>
        <end position="263"/>
    </location>
</feature>
<sequence>MPSKQEVFMYVDYLASFSMLLLLEVILGVDNIIFISILVEKLPVRLRSRIRNLGIGLAVVTRIGLVFSVTWLMSLTEPFITVFERGLSGKDLILIVGGGFLLLKSFKELLNWLLVKEKKEKNALETSVTMIVLQIIAIDAVFSFDSVITAVALVHNVEIIIAAIVISAIIMLAVAEKIQITITAYPGLKLLALLFLILLGGLLVVEGYGLHVDKSYLYVALAFGLTLEICHILLDRQLNKAQRASNPDNGGVEERALQHSEVL</sequence>
<comment type="subcellular location">
    <subcellularLocation>
        <location evidence="1">Membrane</location>
        <topology evidence="1">Multi-pass membrane protein</topology>
    </subcellularLocation>
</comment>
<protein>
    <submittedName>
        <fullName evidence="8">TerC family protein</fullName>
    </submittedName>
</protein>
<name>A0A5M9N7P7_9VIBR</name>
<gene>
    <name evidence="8" type="ORF">F4W18_24940</name>
</gene>
<comment type="similarity">
    <text evidence="2">Belongs to the TerC family.</text>
</comment>
<dbReference type="PANTHER" id="PTHR30238">
    <property type="entry name" value="MEMBRANE BOUND PREDICTED REDOX MODULATOR"/>
    <property type="match status" value="1"/>
</dbReference>
<keyword evidence="5 7" id="KW-0472">Membrane</keyword>
<feature type="transmembrane region" description="Helical" evidence="7">
    <location>
        <begin position="216"/>
        <end position="234"/>
    </location>
</feature>
<evidence type="ECO:0000256" key="7">
    <source>
        <dbReference type="SAM" id="Phobius"/>
    </source>
</evidence>
<dbReference type="GO" id="GO:0016020">
    <property type="term" value="C:membrane"/>
    <property type="evidence" value="ECO:0007669"/>
    <property type="project" value="UniProtKB-SubCell"/>
</dbReference>
<evidence type="ECO:0000256" key="4">
    <source>
        <dbReference type="ARBA" id="ARBA00022989"/>
    </source>
</evidence>
<feature type="transmembrane region" description="Helical" evidence="7">
    <location>
        <begin position="13"/>
        <end position="38"/>
    </location>
</feature>
<feature type="transmembrane region" description="Helical" evidence="7">
    <location>
        <begin position="190"/>
        <end position="210"/>
    </location>
</feature>
<evidence type="ECO:0000256" key="5">
    <source>
        <dbReference type="ARBA" id="ARBA00023136"/>
    </source>
</evidence>
<evidence type="ECO:0000256" key="6">
    <source>
        <dbReference type="SAM" id="MobiDB-lite"/>
    </source>
</evidence>
<dbReference type="OrthoDB" id="9805314at2"/>
<keyword evidence="4 7" id="KW-1133">Transmembrane helix</keyword>
<evidence type="ECO:0000313" key="8">
    <source>
        <dbReference type="EMBL" id="KAA8665158.1"/>
    </source>
</evidence>
<feature type="region of interest" description="Disordered" evidence="6">
    <location>
        <begin position="242"/>
        <end position="263"/>
    </location>
</feature>
<organism evidence="8 9">
    <name type="scientific">Vibrio gigantis</name>
    <dbReference type="NCBI Taxonomy" id="296199"/>
    <lineage>
        <taxon>Bacteria</taxon>
        <taxon>Pseudomonadati</taxon>
        <taxon>Pseudomonadota</taxon>
        <taxon>Gammaproteobacteria</taxon>
        <taxon>Vibrionales</taxon>
        <taxon>Vibrionaceae</taxon>
        <taxon>Vibrio</taxon>
    </lineage>
</organism>
<keyword evidence="9" id="KW-1185">Reference proteome</keyword>
<reference evidence="8 9" key="1">
    <citation type="submission" date="2019-09" db="EMBL/GenBank/DDBJ databases">
        <title>Draft genome sequence of various Type strains from the CCUG.</title>
        <authorList>
            <person name="Pineiro-Iglesias B."/>
            <person name="Tunovic T."/>
            <person name="Unosson C."/>
            <person name="Inganas E."/>
            <person name="Ohlen M."/>
            <person name="Cardew S."/>
            <person name="Jensie-Markopoulos S."/>
            <person name="Salva-Serra F."/>
            <person name="Jaen-Luchoro D."/>
            <person name="Karlsson R."/>
            <person name="Svensson-Stadler L."/>
            <person name="Chun J."/>
            <person name="Moore E."/>
        </authorList>
    </citation>
    <scope>NUCLEOTIDE SEQUENCE [LARGE SCALE GENOMIC DNA]</scope>
    <source>
        <strain evidence="8 9">CCUG 56969T</strain>
    </source>
</reference>
<accession>A0A5M9N7P7</accession>